<dbReference type="AlphaFoldDB" id="A0A8K0EZE4"/>
<evidence type="ECO:0000313" key="2">
    <source>
        <dbReference type="EMBL" id="CAH1268801.1"/>
    </source>
</evidence>
<reference evidence="2" key="1">
    <citation type="submission" date="2022-01" db="EMBL/GenBank/DDBJ databases">
        <authorList>
            <person name="Braso-Vives M."/>
        </authorList>
    </citation>
    <scope>NUCLEOTIDE SEQUENCE</scope>
</reference>
<dbReference type="PANTHER" id="PTHR47510">
    <property type="entry name" value="REVERSE TRANSCRIPTASE DOMAIN-CONTAINING PROTEIN"/>
    <property type="match status" value="1"/>
</dbReference>
<feature type="signal peptide" evidence="1">
    <location>
        <begin position="1"/>
        <end position="25"/>
    </location>
</feature>
<gene>
    <name evidence="2" type="primary">Hypp3993</name>
    <name evidence="2" type="ORF">BLAG_LOCUS21615</name>
</gene>
<keyword evidence="1" id="KW-0732">Signal</keyword>
<dbReference type="Proteomes" id="UP000838412">
    <property type="component" value="Chromosome 7"/>
</dbReference>
<keyword evidence="3" id="KW-1185">Reference proteome</keyword>
<evidence type="ECO:0000256" key="1">
    <source>
        <dbReference type="SAM" id="SignalP"/>
    </source>
</evidence>
<accession>A0A8K0EZE4</accession>
<feature type="chain" id="PRO_5035472890" evidence="1">
    <location>
        <begin position="26"/>
        <end position="265"/>
    </location>
</feature>
<dbReference type="OrthoDB" id="10037236at2759"/>
<dbReference type="EMBL" id="OV696692">
    <property type="protein sequence ID" value="CAH1268801.1"/>
    <property type="molecule type" value="Genomic_DNA"/>
</dbReference>
<evidence type="ECO:0000313" key="3">
    <source>
        <dbReference type="Proteomes" id="UP000838412"/>
    </source>
</evidence>
<protein>
    <submittedName>
        <fullName evidence="2">Hypp3993 protein</fullName>
    </submittedName>
</protein>
<organism evidence="2 3">
    <name type="scientific">Branchiostoma lanceolatum</name>
    <name type="common">Common lancelet</name>
    <name type="synonym">Amphioxus lanceolatum</name>
    <dbReference type="NCBI Taxonomy" id="7740"/>
    <lineage>
        <taxon>Eukaryota</taxon>
        <taxon>Metazoa</taxon>
        <taxon>Chordata</taxon>
        <taxon>Cephalochordata</taxon>
        <taxon>Leptocardii</taxon>
        <taxon>Amphioxiformes</taxon>
        <taxon>Branchiostomatidae</taxon>
        <taxon>Branchiostoma</taxon>
    </lineage>
</organism>
<sequence>MYTRVRLSCVLGLALNLTDFSPVEVAQHAELKVQILYSILRPILDRLLPLKKGKVTSQDKAWITPRIKGLIAERQKAFMLGDTSGYNKLRNKVQYCLKRAKRSFFKKEVGQMKPGGTHWFSTVKALIGASKPRGNSMPATAADTSAQCESFTKHFASVWSSVNSVIPSPMEVADQLSHQTIPELSIGQVKAQLKRVNPRKATGGDHIPPWVLSNFHEELAPVMCNIYNACLQQGVFPMKWKEELGWYPYRRHQSQRDQRNSDASP</sequence>
<proteinExistence type="predicted"/>
<dbReference type="PANTHER" id="PTHR47510:SF3">
    <property type="entry name" value="ENDO_EXONUCLEASE_PHOSPHATASE DOMAIN-CONTAINING PROTEIN"/>
    <property type="match status" value="1"/>
</dbReference>
<name>A0A8K0EZE4_BRALA</name>